<feature type="transmembrane region" description="Helical" evidence="6">
    <location>
        <begin position="928"/>
        <end position="954"/>
    </location>
</feature>
<dbReference type="InterPro" id="IPR036736">
    <property type="entry name" value="ACP-like_sf"/>
</dbReference>
<dbReference type="InterPro" id="IPR040097">
    <property type="entry name" value="FAAL/FAAC"/>
</dbReference>
<gene>
    <name evidence="8" type="ORF">A3770_01p02670</name>
</gene>
<evidence type="ECO:0000256" key="6">
    <source>
        <dbReference type="SAM" id="Phobius"/>
    </source>
</evidence>
<evidence type="ECO:0000256" key="1">
    <source>
        <dbReference type="ARBA" id="ARBA00022450"/>
    </source>
</evidence>
<feature type="transmembrane region" description="Helical" evidence="6">
    <location>
        <begin position="811"/>
        <end position="828"/>
    </location>
</feature>
<feature type="transmembrane region" description="Helical" evidence="6">
    <location>
        <begin position="1007"/>
        <end position="1025"/>
    </location>
</feature>
<dbReference type="Gene3D" id="3.40.50.12780">
    <property type="entry name" value="N-terminal domain of ligase-like"/>
    <property type="match status" value="1"/>
</dbReference>
<dbReference type="PROSITE" id="PS00455">
    <property type="entry name" value="AMP_BINDING"/>
    <property type="match status" value="1"/>
</dbReference>
<name>A0A5B8MBV1_9CHLO</name>
<dbReference type="InterPro" id="IPR009081">
    <property type="entry name" value="PP-bd_ACP"/>
</dbReference>
<evidence type="ECO:0000259" key="7">
    <source>
        <dbReference type="PROSITE" id="PS50075"/>
    </source>
</evidence>
<dbReference type="SMART" id="SM00823">
    <property type="entry name" value="PKS_PP"/>
    <property type="match status" value="1"/>
</dbReference>
<organism evidence="8 9">
    <name type="scientific">Chloropicon primus</name>
    <dbReference type="NCBI Taxonomy" id="1764295"/>
    <lineage>
        <taxon>Eukaryota</taxon>
        <taxon>Viridiplantae</taxon>
        <taxon>Chlorophyta</taxon>
        <taxon>Chloropicophyceae</taxon>
        <taxon>Chloropicales</taxon>
        <taxon>Chloropicaceae</taxon>
        <taxon>Chloropicon</taxon>
    </lineage>
</organism>
<dbReference type="GO" id="GO:0016874">
    <property type="term" value="F:ligase activity"/>
    <property type="evidence" value="ECO:0007669"/>
    <property type="project" value="UniProtKB-KW"/>
</dbReference>
<keyword evidence="1" id="KW-0596">Phosphopantetheine</keyword>
<keyword evidence="4" id="KW-0276">Fatty acid metabolism</keyword>
<feature type="transmembrane region" description="Helical" evidence="6">
    <location>
        <begin position="975"/>
        <end position="995"/>
    </location>
</feature>
<evidence type="ECO:0000256" key="5">
    <source>
        <dbReference type="ARBA" id="ARBA00023098"/>
    </source>
</evidence>
<dbReference type="GO" id="GO:0006631">
    <property type="term" value="P:fatty acid metabolic process"/>
    <property type="evidence" value="ECO:0007669"/>
    <property type="project" value="UniProtKB-KW"/>
</dbReference>
<dbReference type="GO" id="GO:0031177">
    <property type="term" value="F:phosphopantetheine binding"/>
    <property type="evidence" value="ECO:0007669"/>
    <property type="project" value="InterPro"/>
</dbReference>
<dbReference type="InterPro" id="IPR020806">
    <property type="entry name" value="PKS_PP-bd"/>
</dbReference>
<dbReference type="Gene3D" id="1.10.1200.10">
    <property type="entry name" value="ACP-like"/>
    <property type="match status" value="1"/>
</dbReference>
<dbReference type="EMBL" id="CP031034">
    <property type="protein sequence ID" value="QDZ17749.1"/>
    <property type="molecule type" value="Genomic_DNA"/>
</dbReference>
<evidence type="ECO:0000256" key="3">
    <source>
        <dbReference type="ARBA" id="ARBA00022598"/>
    </source>
</evidence>
<evidence type="ECO:0000313" key="9">
    <source>
        <dbReference type="Proteomes" id="UP000316726"/>
    </source>
</evidence>
<keyword evidence="9" id="KW-1185">Reference proteome</keyword>
<keyword evidence="5" id="KW-0443">Lipid metabolism</keyword>
<keyword evidence="6" id="KW-1133">Transmembrane helix</keyword>
<accession>A0A5B8MBV1</accession>
<dbReference type="STRING" id="1764295.A0A5B8MBV1"/>
<protein>
    <submittedName>
        <fullName evidence="8">AMP-dependent synthetase/ligase</fullName>
    </submittedName>
</protein>
<proteinExistence type="predicted"/>
<evidence type="ECO:0000313" key="8">
    <source>
        <dbReference type="EMBL" id="QDZ17749.1"/>
    </source>
</evidence>
<dbReference type="SUPFAM" id="SSF56801">
    <property type="entry name" value="Acetyl-CoA synthetase-like"/>
    <property type="match status" value="1"/>
</dbReference>
<dbReference type="SUPFAM" id="SSF47336">
    <property type="entry name" value="ACP-like"/>
    <property type="match status" value="1"/>
</dbReference>
<dbReference type="GO" id="GO:0008610">
    <property type="term" value="P:lipid biosynthetic process"/>
    <property type="evidence" value="ECO:0007669"/>
    <property type="project" value="InterPro"/>
</dbReference>
<reference evidence="8 9" key="1">
    <citation type="submission" date="2018-07" db="EMBL/GenBank/DDBJ databases">
        <title>The complete nuclear genome of the prasinophyte Chloropicon primus (CCMP1205).</title>
        <authorList>
            <person name="Pombert J.-F."/>
            <person name="Otis C."/>
            <person name="Turmel M."/>
            <person name="Lemieux C."/>
        </authorList>
    </citation>
    <scope>NUCLEOTIDE SEQUENCE [LARGE SCALE GENOMIC DNA]</scope>
    <source>
        <strain evidence="8 9">CCMP1205</strain>
    </source>
</reference>
<dbReference type="InterPro" id="IPR000873">
    <property type="entry name" value="AMP-dep_synth/lig_dom"/>
</dbReference>
<dbReference type="Pfam" id="PF00501">
    <property type="entry name" value="AMP-binding"/>
    <property type="match status" value="1"/>
</dbReference>
<dbReference type="Gene3D" id="3.30.300.30">
    <property type="match status" value="1"/>
</dbReference>
<evidence type="ECO:0000256" key="2">
    <source>
        <dbReference type="ARBA" id="ARBA00022553"/>
    </source>
</evidence>
<keyword evidence="2" id="KW-0597">Phosphoprotein</keyword>
<dbReference type="InterPro" id="IPR020845">
    <property type="entry name" value="AMP-binding_CS"/>
</dbReference>
<sequence length="1035" mass="116137">MEVTMDGGKDGGCHLVALMGFLARHGSREEQVFVDEDGREARVTSREVWSRSGGIAEKLRKWGAKKGDTVLLVYPPGLEFVAALIACFRLGVTAVPAYPPNPKNLEQQAKVLGSIAKDAGASIALTDSSFIWVARYAATYTAGASFGRSARQWMRTSRLRWGGQTTSRAPGAADEMGYSSWPVWVRWYSTSGVKGCDTFEDELVTGTDVAFLQYTSGSTSAPKGVMITYAALSHNIWTMIRISGHSTVLFDKLQEVGVEYFSNYPKGESIDHWIEDVPGTIVSWLPQYHDMGLIGHLLTPLLIPGMKSVRMSPFTFLKNPLAWAEAITKYQATVITAPDFGYSQLVKYAVARGKRGNFQVAEYDFSHLRLALNGAGMIKYKTMRDFYFLFRHAGLPNSVFGGGFGLAEHCVYVTHGGETVLFVDRDALSQGQVIIKSSLSHESETSSSIDDFREQENIVSLCSCGKVNRKDCDIDVSIVDPSDCTRVASGCIGEIWISSPSKTGGYWNKEEETWHTFHARIKGEKQNTAAERKEYLRTGDLGFVWQNELYFVSRMKDLIVVHGRNIIPDDVEFVISQSHRMVRTGCVAAFQTEEDVMCAVAEVRSGDLSDEEIREITNQVLSSTRKHNMSLHSLQLIKPRTIPKTTSGKVRRSECRKKYLDNNLDVVQSTTFTMPVDSLQGKNLNLDALPSLGFSDAKIQILDNLLVTVRAMGLEVSVRDNLMDSGMDSSLMVALHNSLEDLFGCDLPPSVLLDHGTLDGVAQYVTSEIFEKAGVMSVIDVQAEGELMNSSNKAAAGLKRRMTQKSVMKDVPSLCMTFYMPTIFFLKLHDSQSKTEPMNLQGSEYFVTYSLFTLAIFLQSFVVFGLCRALALMDGVEPPKDVLLSFLRSSVSVQTHWNNFHVSWRQFFFRYIVMQHKETFQRGYVIDFAVFMFSAFLHSEPIWVAYFLYNFFMYQFEKVLLKWKRFKDGDAVVRGVYQSILLAANLSFFPPLLLYEEPRGSIKYSSVGPAYFFLFSVCFCYFNCIRIKNYPDQFI</sequence>
<dbReference type="AlphaFoldDB" id="A0A5B8MBV1"/>
<dbReference type="Pfam" id="PF23024">
    <property type="entry name" value="AMP-dom_DIP2-like"/>
    <property type="match status" value="1"/>
</dbReference>
<dbReference type="InterPro" id="IPR042099">
    <property type="entry name" value="ANL_N_sf"/>
</dbReference>
<dbReference type="Pfam" id="PF00550">
    <property type="entry name" value="PP-binding"/>
    <property type="match status" value="1"/>
</dbReference>
<feature type="transmembrane region" description="Helical" evidence="6">
    <location>
        <begin position="849"/>
        <end position="871"/>
    </location>
</feature>
<keyword evidence="3 8" id="KW-0436">Ligase</keyword>
<dbReference type="InterPro" id="IPR025110">
    <property type="entry name" value="AMP-bd_C"/>
</dbReference>
<dbReference type="PANTHER" id="PTHR22754">
    <property type="entry name" value="DISCO-INTERACTING PROTEIN 2 DIP2 -RELATED"/>
    <property type="match status" value="1"/>
</dbReference>
<dbReference type="PANTHER" id="PTHR22754:SF32">
    <property type="entry name" value="DISCO-INTERACTING PROTEIN 2"/>
    <property type="match status" value="1"/>
</dbReference>
<dbReference type="OrthoDB" id="10253115at2759"/>
<evidence type="ECO:0000256" key="4">
    <source>
        <dbReference type="ARBA" id="ARBA00022832"/>
    </source>
</evidence>
<keyword evidence="6" id="KW-0472">Membrane</keyword>
<dbReference type="Proteomes" id="UP000316726">
    <property type="component" value="Chromosome 1"/>
</dbReference>
<dbReference type="CDD" id="cd05931">
    <property type="entry name" value="FAAL"/>
    <property type="match status" value="1"/>
</dbReference>
<dbReference type="PROSITE" id="PS50075">
    <property type="entry name" value="CARRIER"/>
    <property type="match status" value="1"/>
</dbReference>
<dbReference type="InterPro" id="IPR045851">
    <property type="entry name" value="AMP-bd_C_sf"/>
</dbReference>
<feature type="domain" description="Carrier" evidence="7">
    <location>
        <begin position="693"/>
        <end position="769"/>
    </location>
</feature>
<keyword evidence="6" id="KW-0812">Transmembrane</keyword>